<proteinExistence type="predicted"/>
<dbReference type="EMBL" id="WQNE01000016">
    <property type="protein sequence ID" value="MVT75285.1"/>
    <property type="molecule type" value="Genomic_DNA"/>
</dbReference>
<accession>A0A844TCG9</accession>
<name>A0A844TCG9_9BRAD</name>
<dbReference type="AlphaFoldDB" id="A0A844TCG9"/>
<dbReference type="RefSeq" id="WP_157331213.1">
    <property type="nucleotide sequence ID" value="NZ_JANADL010000042.1"/>
</dbReference>
<evidence type="ECO:0000313" key="1">
    <source>
        <dbReference type="EMBL" id="MVT75285.1"/>
    </source>
</evidence>
<organism evidence="1 2">
    <name type="scientific">Bradyrhizobium cajani</name>
    <dbReference type="NCBI Taxonomy" id="1928661"/>
    <lineage>
        <taxon>Bacteria</taxon>
        <taxon>Pseudomonadati</taxon>
        <taxon>Pseudomonadota</taxon>
        <taxon>Alphaproteobacteria</taxon>
        <taxon>Hyphomicrobiales</taxon>
        <taxon>Nitrobacteraceae</taxon>
        <taxon>Bradyrhizobium</taxon>
    </lineage>
</organism>
<reference evidence="1 2" key="1">
    <citation type="submission" date="2019-12" db="EMBL/GenBank/DDBJ databases">
        <title>Draft genome sequences Bradyrhizobium cajani AMBPC1010, Bradyrhizobium pachyrhizi AMBPC1040 and Bradyrhizobium yuanmingense ALSPC3051, three plant growth promoting strains isolated from nodules of Cajanus cajan L. in Dominican Republic.</title>
        <authorList>
            <person name="Flores-Felix J.D."/>
            <person name="Araujo J."/>
            <person name="Diaz-Alcantara C."/>
            <person name="Gonzalez-Andres F."/>
            <person name="Velazquez E."/>
        </authorList>
    </citation>
    <scope>NUCLEOTIDE SEQUENCE [LARGE SCALE GENOMIC DNA]</scope>
    <source>
        <strain evidence="1 2">1010</strain>
    </source>
</reference>
<keyword evidence="2" id="KW-1185">Reference proteome</keyword>
<dbReference type="OrthoDB" id="8240001at2"/>
<protein>
    <submittedName>
        <fullName evidence="1">Uncharacterized protein</fullName>
    </submittedName>
</protein>
<gene>
    <name evidence="1" type="ORF">GPL20_19970</name>
</gene>
<dbReference type="Proteomes" id="UP000449969">
    <property type="component" value="Unassembled WGS sequence"/>
</dbReference>
<evidence type="ECO:0000313" key="2">
    <source>
        <dbReference type="Proteomes" id="UP000449969"/>
    </source>
</evidence>
<comment type="caution">
    <text evidence="1">The sequence shown here is derived from an EMBL/GenBank/DDBJ whole genome shotgun (WGS) entry which is preliminary data.</text>
</comment>
<sequence>MIPTWYVTFEIRQRGILPRQRSPRETRTFATEDEAKLFARAKLDEGLSVFAGTINPHVPRRVIPASDIHAWLSDGGGPPPSEAPSIE</sequence>